<dbReference type="EMBL" id="BSYO01000002">
    <property type="protein sequence ID" value="GMH01091.1"/>
    <property type="molecule type" value="Genomic_DNA"/>
</dbReference>
<evidence type="ECO:0000259" key="3">
    <source>
        <dbReference type="PROSITE" id="PS51840"/>
    </source>
</evidence>
<sequence length="1893" mass="214301">MSRITKWKIEKTKVKVVFRLQFHATHIPRSGWDKLFVSLVPADSGKVTAKTTKANVRNGNCKWADPIYETTRLLQDAKTKQYEEKLYKLVVAMGSSRSSLLGEANINLVDYADALNPIVVALPLYGSDAGAILHVTVQLLTSKTGFREFEQQREFSEKGLLTTSNHDSGKASSPKDSTSFHIDKVNSRVRFKREPGELPSLEEEANSSEGYAELDIGFDGSSNVPESSHVEKHDTSSSTLEIDSVKSTVSGDVGGLSLSQSPRAEKLDSSDNHFVEQGTSDWVQCWSSDNSIDTDLAIVYHENSRLRGGLEAAEQLSIHELKQEISTLQSHADDIGVETQKLTEQLASEIASARELSKEVSLLKLECLRFKDDIGCLKSSKIDSLSSRMETIDIGQVNLPHDSNLRWLKGLLILEDKIRDLQNKAYLVFHENDFKFLLPHLEVLLSVLQDLKRGTGHLDSPLDPVPVERENIGNISKMSLPKTDDFISEAGFGVELCHPEGVPQCLSIPGLVTGSIDAATAMQGELFRLLRELDESKSEQETLARKMDQMECYYEALIQELEEKQKRMLGEYQNLRNEHSTCIYTISSTKAQMEALQQDMNEEILRLCQERCNLDSFNKELERRAVTSEAALRRARLNYSIAVNQLQKDLEVLSLQVLSMYETNENLIRRAVSEASQPCFLSYPDAMQGEDPNAEDANAAKFMVCQNQHTGLKNQLLGGDMLLEDLKKSLMLQEELYQKIEEEFCEMLFANIQLDVFAQALQHTLQEANADIMFEKENLNKLMEQLDHSTKSNELLTMKLQIASEDISALIKDNSICVARCNDIAQQNQILEAKCRRISDENSIFAQKIAECEALVTECKTYKSRYEACEADRTELACLLEHTVAENRNISNKVSLLQEESRTLTTQFGGLASSKENLQKIVGLLREKLGTLIASYCEQFVEPSLCDKLPEPDLDFKGFLAVMSQLEDLQHSTSQRVLQLMKEKKDLEDERDFAKSFLITANYELEVMKEKLEHDMPDMFHKLNASNTLVENVQMQLEVIGSRLKGCSEAEAKYLTVDNRDLLHQILALGSMNEELERNKLLVEKITQDNEDLRASLQNNANESNSLVSELNTLKGALKSLNDELLVERGCRHRLECEVSELTLELRENSEKMLHLELQKAETVNVKKSLLKLELEKSSVWRQFLKAEEGQRTALEGLSLAETNLLDMHELLLAADVKEIFLRVQYKSHMLELLQQRGSRDWQLQELNLKLYNLDNMLKQCLASEANYAKENAALLSTLESLRCELELSIAQNKALEDTNSLIAAELKGSNARSAVLESRYANDKAEQDLQIKQLRCMLASCHEEIDISILTKEELEIRFLVLKTKLDEQCFQTNLQSGYNDEMMILQQQYDELNRRLSEQILKTEEFKNLSIHLKELNDKADAVCVQARQKREAEGSPVMVQESLRIAFIKEQYETKLQELKHQLSISKKHGEEMLRKLQDFVDQLEDTKRSEASQLKRNEELSLKILELEDELQSVISANREKIKAYDQVKAELECSLISLECCKEEKQKLMNSVQQCNEEKSRIEARLLKREMLESSYPSTISWTEQKDGSHMVEIISNEQAGGHILQENSTASARSHCNEAMDVASVSGFPGSWYPKCLEHGDLIEFGEHGISTPVDGERARSIMITQLVQGAQELSGQTLHKKDLLDNDAVDMALINGRFKAQSLKSSMEQLHQELERMKSENSHLSEGNHPFEPYTRGLQRELTMLGKVNEELGSISPEFNDFSSGGNSVERVLALELELAEALQAKKKSSLQFQSSFLKQLSDEAAVLRSFRDINELIKDMLELKASYSAMEMELTEMHERYSQLSLQFAEVEGERQRLMMTLKNTRASKKLLSGSSSASVPEPSS</sequence>
<accession>A0AAD3P752</accession>
<dbReference type="PANTHER" id="PTHR34452">
    <property type="entry name" value="MYOSIN HEAVY CHAIN-RELATED PROTEIN"/>
    <property type="match status" value="1"/>
</dbReference>
<dbReference type="PROSITE" id="PS51840">
    <property type="entry name" value="C2_NT"/>
    <property type="match status" value="1"/>
</dbReference>
<feature type="coiled-coil region" evidence="1">
    <location>
        <begin position="723"/>
        <end position="785"/>
    </location>
</feature>
<feature type="coiled-coil region" evidence="1">
    <location>
        <begin position="1377"/>
        <end position="1404"/>
    </location>
</feature>
<feature type="compositionally biased region" description="Polar residues" evidence="2">
    <location>
        <begin position="161"/>
        <end position="179"/>
    </location>
</feature>
<dbReference type="PANTHER" id="PTHR34452:SF1">
    <property type="entry name" value="SPORULATION-SPECIFIC PROTEIN"/>
    <property type="match status" value="1"/>
</dbReference>
<dbReference type="InterPro" id="IPR019448">
    <property type="entry name" value="NT-C2"/>
</dbReference>
<dbReference type="Pfam" id="PF10358">
    <property type="entry name" value="NT-C2"/>
    <property type="match status" value="1"/>
</dbReference>
<organism evidence="4 5">
    <name type="scientific">Nepenthes gracilis</name>
    <name type="common">Slender pitcher plant</name>
    <dbReference type="NCBI Taxonomy" id="150966"/>
    <lineage>
        <taxon>Eukaryota</taxon>
        <taxon>Viridiplantae</taxon>
        <taxon>Streptophyta</taxon>
        <taxon>Embryophyta</taxon>
        <taxon>Tracheophyta</taxon>
        <taxon>Spermatophyta</taxon>
        <taxon>Magnoliopsida</taxon>
        <taxon>eudicotyledons</taxon>
        <taxon>Gunneridae</taxon>
        <taxon>Pentapetalae</taxon>
        <taxon>Caryophyllales</taxon>
        <taxon>Nepenthaceae</taxon>
        <taxon>Nepenthes</taxon>
    </lineage>
</organism>
<feature type="coiled-coil region" evidence="1">
    <location>
        <begin position="1707"/>
        <end position="1734"/>
    </location>
</feature>
<keyword evidence="5" id="KW-1185">Reference proteome</keyword>
<protein>
    <recommendedName>
        <fullName evidence="3">C2 NT-type domain-containing protein</fullName>
    </recommendedName>
</protein>
<feature type="domain" description="C2 NT-type" evidence="3">
    <location>
        <begin position="6"/>
        <end position="141"/>
    </location>
</feature>
<proteinExistence type="predicted"/>
<name>A0AAD3P752_NEPGR</name>
<feature type="region of interest" description="Disordered" evidence="2">
    <location>
        <begin position="157"/>
        <end position="179"/>
    </location>
</feature>
<evidence type="ECO:0000313" key="5">
    <source>
        <dbReference type="Proteomes" id="UP001279734"/>
    </source>
</evidence>
<feature type="region of interest" description="Disordered" evidence="2">
    <location>
        <begin position="213"/>
        <end position="246"/>
    </location>
</feature>
<feature type="coiled-coil region" evidence="1">
    <location>
        <begin position="1452"/>
        <end position="1570"/>
    </location>
</feature>
<dbReference type="Proteomes" id="UP001279734">
    <property type="component" value="Unassembled WGS sequence"/>
</dbReference>
<feature type="coiled-coil region" evidence="1">
    <location>
        <begin position="1083"/>
        <end position="1152"/>
    </location>
</feature>
<evidence type="ECO:0000313" key="4">
    <source>
        <dbReference type="EMBL" id="GMH01091.1"/>
    </source>
</evidence>
<evidence type="ECO:0000256" key="1">
    <source>
        <dbReference type="SAM" id="Coils"/>
    </source>
</evidence>
<reference evidence="4" key="1">
    <citation type="submission" date="2023-05" db="EMBL/GenBank/DDBJ databases">
        <title>Nepenthes gracilis genome sequencing.</title>
        <authorList>
            <person name="Fukushima K."/>
        </authorList>
    </citation>
    <scope>NUCLEOTIDE SEQUENCE</scope>
    <source>
        <strain evidence="4">SING2019-196</strain>
    </source>
</reference>
<evidence type="ECO:0000256" key="2">
    <source>
        <dbReference type="SAM" id="MobiDB-lite"/>
    </source>
</evidence>
<comment type="caution">
    <text evidence="4">The sequence shown here is derived from an EMBL/GenBank/DDBJ whole genome shotgun (WGS) entry which is preliminary data.</text>
</comment>
<feature type="compositionally biased region" description="Polar residues" evidence="2">
    <location>
        <begin position="236"/>
        <end position="246"/>
    </location>
</feature>
<feature type="coiled-coil region" evidence="1">
    <location>
        <begin position="547"/>
        <end position="638"/>
    </location>
</feature>
<gene>
    <name evidence="4" type="ORF">Nepgr_002930</name>
</gene>
<keyword evidence="1" id="KW-0175">Coiled coil</keyword>